<evidence type="ECO:0000256" key="3">
    <source>
        <dbReference type="ARBA" id="ARBA00022737"/>
    </source>
</evidence>
<dbReference type="InterPro" id="IPR032675">
    <property type="entry name" value="LRR_dom_sf"/>
</dbReference>
<reference evidence="7" key="1">
    <citation type="submission" date="2012-12" db="EMBL/GenBank/DDBJ databases">
        <authorList>
            <person name="Hellsten U."/>
            <person name="Grimwood J."/>
            <person name="Chapman J.A."/>
            <person name="Shapiro H."/>
            <person name="Aerts A."/>
            <person name="Otillar R.P."/>
            <person name="Terry A.Y."/>
            <person name="Boore J.L."/>
            <person name="Simakov O."/>
            <person name="Marletaz F."/>
            <person name="Cho S.-J."/>
            <person name="Edsinger-Gonzales E."/>
            <person name="Havlak P."/>
            <person name="Kuo D.-H."/>
            <person name="Larsson T."/>
            <person name="Lv J."/>
            <person name="Arendt D."/>
            <person name="Savage R."/>
            <person name="Osoegawa K."/>
            <person name="de Jong P."/>
            <person name="Lindberg D.R."/>
            <person name="Seaver E.C."/>
            <person name="Weisblat D.A."/>
            <person name="Putnam N.H."/>
            <person name="Grigoriev I.V."/>
            <person name="Rokhsar D.S."/>
        </authorList>
    </citation>
    <scope>NUCLEOTIDE SEQUENCE</scope>
    <source>
        <strain evidence="7">I ESC-2004</strain>
    </source>
</reference>
<proteinExistence type="predicted"/>
<feature type="chain" id="PRO_5008787942" description="LRRCT domain-containing protein" evidence="4">
    <location>
        <begin position="22"/>
        <end position="237"/>
    </location>
</feature>
<evidence type="ECO:0000256" key="4">
    <source>
        <dbReference type="SAM" id="SignalP"/>
    </source>
</evidence>
<reference evidence="5 7" key="2">
    <citation type="journal article" date="2013" name="Nature">
        <title>Insights into bilaterian evolution from three spiralian genomes.</title>
        <authorList>
            <person name="Simakov O."/>
            <person name="Marletaz F."/>
            <person name="Cho S.J."/>
            <person name="Edsinger-Gonzales E."/>
            <person name="Havlak P."/>
            <person name="Hellsten U."/>
            <person name="Kuo D.H."/>
            <person name="Larsson T."/>
            <person name="Lv J."/>
            <person name="Arendt D."/>
            <person name="Savage R."/>
            <person name="Osoegawa K."/>
            <person name="de Jong P."/>
            <person name="Grimwood J."/>
            <person name="Chapman J.A."/>
            <person name="Shapiro H."/>
            <person name="Aerts A."/>
            <person name="Otillar R.P."/>
            <person name="Terry A.Y."/>
            <person name="Boore J.L."/>
            <person name="Grigoriev I.V."/>
            <person name="Lindberg D.R."/>
            <person name="Seaver E.C."/>
            <person name="Weisblat D.A."/>
            <person name="Putnam N.H."/>
            <person name="Rokhsar D.S."/>
        </authorList>
    </citation>
    <scope>NUCLEOTIDE SEQUENCE</scope>
    <source>
        <strain evidence="5 7">I ESC-2004</strain>
    </source>
</reference>
<keyword evidence="2 4" id="KW-0732">Signal</keyword>
<dbReference type="Proteomes" id="UP000014760">
    <property type="component" value="Unassembled WGS sequence"/>
</dbReference>
<evidence type="ECO:0000256" key="1">
    <source>
        <dbReference type="ARBA" id="ARBA00022614"/>
    </source>
</evidence>
<evidence type="ECO:0000256" key="2">
    <source>
        <dbReference type="ARBA" id="ARBA00022729"/>
    </source>
</evidence>
<feature type="signal peptide" evidence="4">
    <location>
        <begin position="1"/>
        <end position="21"/>
    </location>
</feature>
<reference evidence="6" key="3">
    <citation type="submission" date="2015-06" db="UniProtKB">
        <authorList>
            <consortium name="EnsemblMetazoa"/>
        </authorList>
    </citation>
    <scope>IDENTIFICATION</scope>
</reference>
<dbReference type="EMBL" id="KB304598">
    <property type="protein sequence ID" value="ELU01872.1"/>
    <property type="molecule type" value="Genomic_DNA"/>
</dbReference>
<evidence type="ECO:0008006" key="8">
    <source>
        <dbReference type="Google" id="ProtNLM"/>
    </source>
</evidence>
<name>R7UF21_CAPTE</name>
<sequence length="237" mass="26663">MEIRHLLWLLLRLVSPKEALSSLVFRTHEGLTAVPNDISNDATSIYLNSNNITAIRQIDFNDKYLDLIDLFLRWNRITAIDNGCFKGTIIRVLAINCNDLTVIPDLHEVSSTLAILDLTSNEIAAISVAALDYLTELTELYLSQNPFSTVPDINQALSALTVFYLENTPLNCCCENIWLKQTRNSLSLHMSHSPCVQPPEWTAIALNDITEDMIRRQPCQVSAALSRLCVPTKHKLK</sequence>
<organism evidence="5">
    <name type="scientific">Capitella teleta</name>
    <name type="common">Polychaete worm</name>
    <dbReference type="NCBI Taxonomy" id="283909"/>
    <lineage>
        <taxon>Eukaryota</taxon>
        <taxon>Metazoa</taxon>
        <taxon>Spiralia</taxon>
        <taxon>Lophotrochozoa</taxon>
        <taxon>Annelida</taxon>
        <taxon>Polychaeta</taxon>
        <taxon>Sedentaria</taxon>
        <taxon>Scolecida</taxon>
        <taxon>Capitellidae</taxon>
        <taxon>Capitella</taxon>
    </lineage>
</organism>
<dbReference type="AlphaFoldDB" id="R7UF21"/>
<accession>R7UF21</accession>
<dbReference type="EMBL" id="AMQN01001689">
    <property type="status" value="NOT_ANNOTATED_CDS"/>
    <property type="molecule type" value="Genomic_DNA"/>
</dbReference>
<dbReference type="STRING" id="283909.R7UF21"/>
<keyword evidence="3" id="KW-0677">Repeat</keyword>
<dbReference type="InterPro" id="IPR001611">
    <property type="entry name" value="Leu-rich_rpt"/>
</dbReference>
<dbReference type="PANTHER" id="PTHR24369:SF210">
    <property type="entry name" value="CHAOPTIN-RELATED"/>
    <property type="match status" value="1"/>
</dbReference>
<dbReference type="GO" id="GO:0005886">
    <property type="term" value="C:plasma membrane"/>
    <property type="evidence" value="ECO:0007669"/>
    <property type="project" value="TreeGrafter"/>
</dbReference>
<evidence type="ECO:0000313" key="6">
    <source>
        <dbReference type="EnsemblMetazoa" id="CapteP191296"/>
    </source>
</evidence>
<dbReference type="SUPFAM" id="SSF52058">
    <property type="entry name" value="L domain-like"/>
    <property type="match status" value="1"/>
</dbReference>
<dbReference type="Gene3D" id="3.80.10.10">
    <property type="entry name" value="Ribonuclease Inhibitor"/>
    <property type="match status" value="1"/>
</dbReference>
<dbReference type="EnsemblMetazoa" id="CapteT191296">
    <property type="protein sequence ID" value="CapteP191296"/>
    <property type="gene ID" value="CapteG191296"/>
</dbReference>
<dbReference type="InterPro" id="IPR050541">
    <property type="entry name" value="LRR_TM_domain-containing"/>
</dbReference>
<evidence type="ECO:0000313" key="7">
    <source>
        <dbReference type="Proteomes" id="UP000014760"/>
    </source>
</evidence>
<gene>
    <name evidence="5" type="ORF">CAPTEDRAFT_191296</name>
</gene>
<keyword evidence="1" id="KW-0433">Leucine-rich repeat</keyword>
<dbReference type="HOGENOM" id="CLU_074440_0_0_1"/>
<protein>
    <recommendedName>
        <fullName evidence="8">LRRCT domain-containing protein</fullName>
    </recommendedName>
</protein>
<dbReference type="PANTHER" id="PTHR24369">
    <property type="entry name" value="ANTIGEN BSP, PUTATIVE-RELATED"/>
    <property type="match status" value="1"/>
</dbReference>
<evidence type="ECO:0000313" key="5">
    <source>
        <dbReference type="EMBL" id="ELU01872.1"/>
    </source>
</evidence>
<keyword evidence="7" id="KW-1185">Reference proteome</keyword>
<dbReference type="Pfam" id="PF13855">
    <property type="entry name" value="LRR_8"/>
    <property type="match status" value="1"/>
</dbReference>